<dbReference type="GO" id="GO:0005886">
    <property type="term" value="C:plasma membrane"/>
    <property type="evidence" value="ECO:0007669"/>
    <property type="project" value="InterPro"/>
</dbReference>
<dbReference type="RefSeq" id="WP_128229134.1">
    <property type="nucleotide sequence ID" value="NZ_SACR01000004.1"/>
</dbReference>
<organism evidence="2 3">
    <name type="scientific">Rubrivivax rivuli</name>
    <dbReference type="NCBI Taxonomy" id="1862385"/>
    <lineage>
        <taxon>Bacteria</taxon>
        <taxon>Pseudomonadati</taxon>
        <taxon>Pseudomonadota</taxon>
        <taxon>Betaproteobacteria</taxon>
        <taxon>Burkholderiales</taxon>
        <taxon>Sphaerotilaceae</taxon>
        <taxon>Rubrivivax</taxon>
    </lineage>
</organism>
<dbReference type="Proteomes" id="UP000285575">
    <property type="component" value="Unassembled WGS sequence"/>
</dbReference>
<dbReference type="Pfam" id="PF10099">
    <property type="entry name" value="RskA_C"/>
    <property type="match status" value="1"/>
</dbReference>
<feature type="domain" description="Anti-sigma K factor RskA C-terminal" evidence="1">
    <location>
        <begin position="99"/>
        <end position="226"/>
    </location>
</feature>
<dbReference type="InterPro" id="IPR051474">
    <property type="entry name" value="Anti-sigma-K/W_factor"/>
</dbReference>
<name>A0A437RE83_9BURK</name>
<dbReference type="EMBL" id="SACR01000004">
    <property type="protein sequence ID" value="RVU45070.1"/>
    <property type="molecule type" value="Genomic_DNA"/>
</dbReference>
<evidence type="ECO:0000313" key="2">
    <source>
        <dbReference type="EMBL" id="RVU45070.1"/>
    </source>
</evidence>
<dbReference type="PANTHER" id="PTHR37461:SF1">
    <property type="entry name" value="ANTI-SIGMA-K FACTOR RSKA"/>
    <property type="match status" value="1"/>
</dbReference>
<protein>
    <recommendedName>
        <fullName evidence="1">Anti-sigma K factor RskA C-terminal domain-containing protein</fullName>
    </recommendedName>
</protein>
<keyword evidence="3" id="KW-1185">Reference proteome</keyword>
<dbReference type="InterPro" id="IPR018764">
    <property type="entry name" value="RskA_C"/>
</dbReference>
<dbReference type="PANTHER" id="PTHR37461">
    <property type="entry name" value="ANTI-SIGMA-K FACTOR RSKA"/>
    <property type="match status" value="1"/>
</dbReference>
<dbReference type="OrthoDB" id="8617430at2"/>
<gene>
    <name evidence="2" type="ORF">EOE66_12985</name>
</gene>
<dbReference type="GO" id="GO:0016989">
    <property type="term" value="F:sigma factor antagonist activity"/>
    <property type="evidence" value="ECO:0007669"/>
    <property type="project" value="TreeGrafter"/>
</dbReference>
<reference evidence="2 3" key="1">
    <citation type="submission" date="2019-01" db="EMBL/GenBank/DDBJ databases">
        <authorList>
            <person name="Chen W.-M."/>
        </authorList>
    </citation>
    <scope>NUCLEOTIDE SEQUENCE [LARGE SCALE GENOMIC DNA]</scope>
    <source>
        <strain evidence="2 3">KYPY4</strain>
    </source>
</reference>
<dbReference type="GO" id="GO:0006417">
    <property type="term" value="P:regulation of translation"/>
    <property type="evidence" value="ECO:0007669"/>
    <property type="project" value="TreeGrafter"/>
</dbReference>
<evidence type="ECO:0000259" key="1">
    <source>
        <dbReference type="Pfam" id="PF10099"/>
    </source>
</evidence>
<proteinExistence type="predicted"/>
<accession>A0A437RE83</accession>
<comment type="caution">
    <text evidence="2">The sequence shown here is derived from an EMBL/GenBank/DDBJ whole genome shotgun (WGS) entry which is preliminary data.</text>
</comment>
<dbReference type="AlphaFoldDB" id="A0A437RE83"/>
<evidence type="ECO:0000313" key="3">
    <source>
        <dbReference type="Proteomes" id="UP000285575"/>
    </source>
</evidence>
<sequence>MDYGRPSLADALAAEYVAGTLRGRARARFEALLPGHPALQRAVREWQERLIPLTTGMPAEVPPARVWQGIEQALWPAATAPAPSRWWQKLGVWRALSGTALAAVVGLGVMVATPPPALAPVVVVLQATGKDPAVGGNVVASFSGDGRVAVARPLTKVALSEDRVMQLWWATETGKPQSLGLIRADGATVLDRSRLPGGLKGSGIDHMAVSVEPPGGSPTGQPTGPVVFYGKLEL</sequence>